<sequence length="277" mass="31702">MPEHQSGIFMIFTVPMEILLEPTSNKLLYNTPTVSEVAALITNDFGDSIAIRDIMVDNKDKGPKRISKLHPSYMDLQYPLLFPYGEHGFHEKIPFYNNAGTQKTKRSFVLMKEYYAYIIHQRSNHANTLLRGGWLYQQFLVDAGVTHAEGLGKEWFYQGALQEARGTRVFQMKLTELLDDLTKREIFGKSRAVVYVIEFQKRGLPHAHILLWLEEECKCTNPTQIDDIISTKIPCPADDPEGYKVVTKFMLHDPCGKGVACTVDGKCSKRFPKPFYT</sequence>
<reference evidence="2" key="1">
    <citation type="journal article" date="2019" name="Sci. Rep.">
        <title>Draft genome of Tanacetum cinerariifolium, the natural source of mosquito coil.</title>
        <authorList>
            <person name="Yamashiro T."/>
            <person name="Shiraishi A."/>
            <person name="Satake H."/>
            <person name="Nakayama K."/>
        </authorList>
    </citation>
    <scope>NUCLEOTIDE SEQUENCE</scope>
</reference>
<dbReference type="GO" id="GO:0004386">
    <property type="term" value="F:helicase activity"/>
    <property type="evidence" value="ECO:0007669"/>
    <property type="project" value="UniProtKB-KW"/>
</dbReference>
<proteinExistence type="predicted"/>
<keyword evidence="2" id="KW-0378">Hydrolase</keyword>
<keyword evidence="2" id="KW-0547">Nucleotide-binding</keyword>
<feature type="domain" description="Helitron helicase-like" evidence="1">
    <location>
        <begin position="168"/>
        <end position="211"/>
    </location>
</feature>
<dbReference type="PANTHER" id="PTHR45786">
    <property type="entry name" value="DNA BINDING PROTEIN-LIKE"/>
    <property type="match status" value="1"/>
</dbReference>
<accession>A0A699I921</accession>
<dbReference type="Pfam" id="PF14214">
    <property type="entry name" value="Helitron_like_N"/>
    <property type="match status" value="1"/>
</dbReference>
<protein>
    <submittedName>
        <fullName evidence="2">Helicase-like protein</fullName>
    </submittedName>
</protein>
<name>A0A699I921_TANCI</name>
<gene>
    <name evidence="2" type="ORF">Tci_507465</name>
</gene>
<dbReference type="AlphaFoldDB" id="A0A699I921"/>
<organism evidence="2">
    <name type="scientific">Tanacetum cinerariifolium</name>
    <name type="common">Dalmatian daisy</name>
    <name type="synonym">Chrysanthemum cinerariifolium</name>
    <dbReference type="NCBI Taxonomy" id="118510"/>
    <lineage>
        <taxon>Eukaryota</taxon>
        <taxon>Viridiplantae</taxon>
        <taxon>Streptophyta</taxon>
        <taxon>Embryophyta</taxon>
        <taxon>Tracheophyta</taxon>
        <taxon>Spermatophyta</taxon>
        <taxon>Magnoliopsida</taxon>
        <taxon>eudicotyledons</taxon>
        <taxon>Gunneridae</taxon>
        <taxon>Pentapetalae</taxon>
        <taxon>asterids</taxon>
        <taxon>campanulids</taxon>
        <taxon>Asterales</taxon>
        <taxon>Asteraceae</taxon>
        <taxon>Asteroideae</taxon>
        <taxon>Anthemideae</taxon>
        <taxon>Anthemidinae</taxon>
        <taxon>Tanacetum</taxon>
    </lineage>
</organism>
<evidence type="ECO:0000313" key="2">
    <source>
        <dbReference type="EMBL" id="GEZ35492.1"/>
    </source>
</evidence>
<dbReference type="PANTHER" id="PTHR45786:SF74">
    <property type="entry name" value="ATP-DEPENDENT DNA HELICASE"/>
    <property type="match status" value="1"/>
</dbReference>
<keyword evidence="2" id="KW-0067">ATP-binding</keyword>
<keyword evidence="2" id="KW-0347">Helicase</keyword>
<dbReference type="EMBL" id="BKCJ010268971">
    <property type="protein sequence ID" value="GEZ35492.1"/>
    <property type="molecule type" value="Genomic_DNA"/>
</dbReference>
<comment type="caution">
    <text evidence="2">The sequence shown here is derived from an EMBL/GenBank/DDBJ whole genome shotgun (WGS) entry which is preliminary data.</text>
</comment>
<dbReference type="InterPro" id="IPR025476">
    <property type="entry name" value="Helitron_helicase-like"/>
</dbReference>
<evidence type="ECO:0000259" key="1">
    <source>
        <dbReference type="Pfam" id="PF14214"/>
    </source>
</evidence>